<evidence type="ECO:0000256" key="6">
    <source>
        <dbReference type="ARBA" id="ARBA00022833"/>
    </source>
</evidence>
<keyword evidence="10" id="KW-0119">Carbohydrate metabolism</keyword>
<keyword evidence="7" id="KW-0408">Iron</keyword>
<dbReference type="GO" id="GO:1901135">
    <property type="term" value="P:carbohydrate derivative metabolic process"/>
    <property type="evidence" value="ECO:0007669"/>
    <property type="project" value="UniProtKB-ARBA"/>
</dbReference>
<dbReference type="PATRIC" id="fig|61435.5.peg.181"/>
<evidence type="ECO:0000313" key="12">
    <source>
        <dbReference type="Proteomes" id="UP000053577"/>
    </source>
</evidence>
<accession>A0A0V8M460</accession>
<dbReference type="EMBL" id="JGYD01000010">
    <property type="protein sequence ID" value="KSV18558.1"/>
    <property type="molecule type" value="Genomic_DNA"/>
</dbReference>
<comment type="cofactor">
    <cofactor evidence="3">
        <name>Fe(2+)</name>
        <dbReference type="ChEBI" id="CHEBI:29033"/>
    </cofactor>
</comment>
<name>A0A0V8M460_9CHLR</name>
<dbReference type="InterPro" id="IPR000056">
    <property type="entry name" value="Ribul_P_3_epim-like"/>
</dbReference>
<evidence type="ECO:0000256" key="9">
    <source>
        <dbReference type="ARBA" id="ARBA00023235"/>
    </source>
</evidence>
<evidence type="ECO:0000256" key="4">
    <source>
        <dbReference type="ARBA" id="ARBA00011738"/>
    </source>
</evidence>
<evidence type="ECO:0000313" key="11">
    <source>
        <dbReference type="EMBL" id="KSV18558.1"/>
    </source>
</evidence>
<dbReference type="GO" id="GO:0046496">
    <property type="term" value="P:nicotinamide nucleotide metabolic process"/>
    <property type="evidence" value="ECO:0007669"/>
    <property type="project" value="UniProtKB-ARBA"/>
</dbReference>
<sequence length="220" mass="24211">MKDVKIVPAVLTDDPAAFECMLNQLESFAPSAQIDIMDGQFVPSLSIPPEVLGRYKPRFASEIHLMTINPEEYLTYCKQHGAFRVIFHFEATTRPEYVISRIKELGFQAGLAVNPGTPVSDFAYLVPQLDMVLFMSVIPGFYGAPFIPEVLLKVKEFKSRFPETEIGLDGGAKEGNIAEIVAAGVNDICVGSAIFRQTDPKSSYLYLDKLAKNAAKEAGI</sequence>
<keyword evidence="9" id="KW-0413">Isomerase</keyword>
<evidence type="ECO:0000256" key="2">
    <source>
        <dbReference type="ARBA" id="ARBA00001947"/>
    </source>
</evidence>
<comment type="subunit">
    <text evidence="4">Homodimer.</text>
</comment>
<dbReference type="InterPro" id="IPR011060">
    <property type="entry name" value="RibuloseP-bd_barrel"/>
</dbReference>
<evidence type="ECO:0000256" key="3">
    <source>
        <dbReference type="ARBA" id="ARBA00001954"/>
    </source>
</evidence>
<organism evidence="11 12">
    <name type="scientific">Dehalococcoides mccartyi</name>
    <dbReference type="NCBI Taxonomy" id="61435"/>
    <lineage>
        <taxon>Bacteria</taxon>
        <taxon>Bacillati</taxon>
        <taxon>Chloroflexota</taxon>
        <taxon>Dehalococcoidia</taxon>
        <taxon>Dehalococcoidales</taxon>
        <taxon>Dehalococcoidaceae</taxon>
        <taxon>Dehalococcoides</taxon>
    </lineage>
</organism>
<dbReference type="PANTHER" id="PTHR11749">
    <property type="entry name" value="RIBULOSE-5-PHOSPHATE-3-EPIMERASE"/>
    <property type="match status" value="1"/>
</dbReference>
<dbReference type="GO" id="GO:0006091">
    <property type="term" value="P:generation of precursor metabolites and energy"/>
    <property type="evidence" value="ECO:0007669"/>
    <property type="project" value="UniProtKB-ARBA"/>
</dbReference>
<comment type="cofactor">
    <cofactor evidence="2">
        <name>Zn(2+)</name>
        <dbReference type="ChEBI" id="CHEBI:29105"/>
    </cofactor>
</comment>
<proteinExistence type="predicted"/>
<dbReference type="SUPFAM" id="SSF51366">
    <property type="entry name" value="Ribulose-phoshate binding barrel"/>
    <property type="match status" value="1"/>
</dbReference>
<dbReference type="InterPro" id="IPR013785">
    <property type="entry name" value="Aldolase_TIM"/>
</dbReference>
<protein>
    <submittedName>
        <fullName evidence="11">Ribulose-phosphate 3-epimerase</fullName>
    </submittedName>
</protein>
<reference evidence="11 12" key="1">
    <citation type="journal article" date="2015" name="Sci. Rep.">
        <title>A comparative genomics and reductive dehalogenase gene transcription study of two chloroethene-respiring bacteria, Dehalococcoides mccartyi strains MB and 11a.</title>
        <authorList>
            <person name="Low A."/>
            <person name="Shen Z."/>
            <person name="Cheng D."/>
            <person name="Rogers M.J."/>
            <person name="Lee P.K."/>
            <person name="He J."/>
        </authorList>
    </citation>
    <scope>NUCLEOTIDE SEQUENCE [LARGE SCALE GENOMIC DNA]</scope>
    <source>
        <strain evidence="11 12">MB</strain>
    </source>
</reference>
<dbReference type="CDD" id="cd00429">
    <property type="entry name" value="RPE"/>
    <property type="match status" value="1"/>
</dbReference>
<dbReference type="OrthoDB" id="1645589at2"/>
<comment type="caution">
    <text evidence="11">The sequence shown here is derived from an EMBL/GenBank/DDBJ whole genome shotgun (WGS) entry which is preliminary data.</text>
</comment>
<dbReference type="GO" id="GO:0005975">
    <property type="term" value="P:carbohydrate metabolic process"/>
    <property type="evidence" value="ECO:0007669"/>
    <property type="project" value="InterPro"/>
</dbReference>
<evidence type="ECO:0000256" key="8">
    <source>
        <dbReference type="ARBA" id="ARBA00023211"/>
    </source>
</evidence>
<comment type="cofactor">
    <cofactor evidence="1">
        <name>Mn(2+)</name>
        <dbReference type="ChEBI" id="CHEBI:29035"/>
    </cofactor>
</comment>
<dbReference type="GO" id="GO:0046872">
    <property type="term" value="F:metal ion binding"/>
    <property type="evidence" value="ECO:0007669"/>
    <property type="project" value="UniProtKB-KW"/>
</dbReference>
<dbReference type="GO" id="GO:0006163">
    <property type="term" value="P:purine nucleotide metabolic process"/>
    <property type="evidence" value="ECO:0007669"/>
    <property type="project" value="UniProtKB-ARBA"/>
</dbReference>
<dbReference type="AlphaFoldDB" id="A0A0V8M460"/>
<dbReference type="Gene3D" id="3.20.20.70">
    <property type="entry name" value="Aldolase class I"/>
    <property type="match status" value="1"/>
</dbReference>
<dbReference type="Pfam" id="PF00834">
    <property type="entry name" value="Ribul_P_3_epim"/>
    <property type="match status" value="1"/>
</dbReference>
<dbReference type="GO" id="GO:0016857">
    <property type="term" value="F:racemase and epimerase activity, acting on carbohydrates and derivatives"/>
    <property type="evidence" value="ECO:0007669"/>
    <property type="project" value="InterPro"/>
</dbReference>
<evidence type="ECO:0000256" key="5">
    <source>
        <dbReference type="ARBA" id="ARBA00022723"/>
    </source>
</evidence>
<keyword evidence="8" id="KW-0464">Manganese</keyword>
<evidence type="ECO:0000256" key="10">
    <source>
        <dbReference type="ARBA" id="ARBA00023277"/>
    </source>
</evidence>
<keyword evidence="5" id="KW-0479">Metal-binding</keyword>
<evidence type="ECO:0000256" key="1">
    <source>
        <dbReference type="ARBA" id="ARBA00001936"/>
    </source>
</evidence>
<evidence type="ECO:0000256" key="7">
    <source>
        <dbReference type="ARBA" id="ARBA00023004"/>
    </source>
</evidence>
<keyword evidence="6" id="KW-0862">Zinc</keyword>
<dbReference type="Proteomes" id="UP000053577">
    <property type="component" value="Unassembled WGS sequence"/>
</dbReference>
<dbReference type="RefSeq" id="WP_058292091.1">
    <property type="nucleotide sequence ID" value="NZ_JADIIK010000015.1"/>
</dbReference>
<gene>
    <name evidence="11" type="ORF">DA01_00875</name>
</gene>
<dbReference type="FunFam" id="3.20.20.70:FF:000191">
    <property type="entry name" value="ribulose-phosphate 3-epimerase isoform X2"/>
    <property type="match status" value="1"/>
</dbReference>